<evidence type="ECO:0000259" key="1">
    <source>
        <dbReference type="SMART" id="SM00984"/>
    </source>
</evidence>
<dbReference type="PIRSF" id="PIRSF500136">
    <property type="entry name" value="UDP_ManNAc_DH"/>
    <property type="match status" value="1"/>
</dbReference>
<dbReference type="InterPro" id="IPR014027">
    <property type="entry name" value="UDP-Glc/GDP-Man_DH_C"/>
</dbReference>
<reference evidence="2" key="1">
    <citation type="submission" date="2018-05" db="EMBL/GenBank/DDBJ databases">
        <authorList>
            <person name="Lanie J.A."/>
            <person name="Ng W.-L."/>
            <person name="Kazmierczak K.M."/>
            <person name="Andrzejewski T.M."/>
            <person name="Davidsen T.M."/>
            <person name="Wayne K.J."/>
            <person name="Tettelin H."/>
            <person name="Glass J.I."/>
            <person name="Rusch D."/>
            <person name="Podicherti R."/>
            <person name="Tsui H.-C.T."/>
            <person name="Winkler M.E."/>
        </authorList>
    </citation>
    <scope>NUCLEOTIDE SEQUENCE</scope>
</reference>
<feature type="domain" description="UDP-glucose/GDP-mannose dehydrogenase C-terminal" evidence="1">
    <location>
        <begin position="125"/>
        <end position="206"/>
    </location>
</feature>
<dbReference type="InterPro" id="IPR028359">
    <property type="entry name" value="UDP_ManNAc/GlcNAc_DH"/>
</dbReference>
<evidence type="ECO:0000313" key="2">
    <source>
        <dbReference type="EMBL" id="SVC89322.1"/>
    </source>
</evidence>
<dbReference type="Gene3D" id="3.40.50.720">
    <property type="entry name" value="NAD(P)-binding Rossmann-like Domain"/>
    <property type="match status" value="1"/>
</dbReference>
<dbReference type="PIRSF" id="PIRSF000124">
    <property type="entry name" value="UDPglc_GDPman_dh"/>
    <property type="match status" value="1"/>
</dbReference>
<dbReference type="SMART" id="SM00984">
    <property type="entry name" value="UDPG_MGDP_dh_C"/>
    <property type="match status" value="1"/>
</dbReference>
<dbReference type="InterPro" id="IPR008927">
    <property type="entry name" value="6-PGluconate_DH-like_C_sf"/>
</dbReference>
<dbReference type="GO" id="GO:0016628">
    <property type="term" value="F:oxidoreductase activity, acting on the CH-CH group of donors, NAD or NADP as acceptor"/>
    <property type="evidence" value="ECO:0007669"/>
    <property type="project" value="InterPro"/>
</dbReference>
<organism evidence="2">
    <name type="scientific">marine metagenome</name>
    <dbReference type="NCBI Taxonomy" id="408172"/>
    <lineage>
        <taxon>unclassified sequences</taxon>
        <taxon>metagenomes</taxon>
        <taxon>ecological metagenomes</taxon>
    </lineage>
</organism>
<protein>
    <recommendedName>
        <fullName evidence="1">UDP-glucose/GDP-mannose dehydrogenase C-terminal domain-containing protein</fullName>
    </recommendedName>
</protein>
<dbReference type="GO" id="GO:0000271">
    <property type="term" value="P:polysaccharide biosynthetic process"/>
    <property type="evidence" value="ECO:0007669"/>
    <property type="project" value="InterPro"/>
</dbReference>
<dbReference type="GO" id="GO:0016616">
    <property type="term" value="F:oxidoreductase activity, acting on the CH-OH group of donors, NAD or NADP as acceptor"/>
    <property type="evidence" value="ECO:0007669"/>
    <property type="project" value="InterPro"/>
</dbReference>
<dbReference type="EMBL" id="UINC01117118">
    <property type="protein sequence ID" value="SVC89322.1"/>
    <property type="molecule type" value="Genomic_DNA"/>
</dbReference>
<dbReference type="Pfam" id="PF00984">
    <property type="entry name" value="UDPG_MGDP_dh"/>
    <property type="match status" value="1"/>
</dbReference>
<feature type="non-terminal residue" evidence="2">
    <location>
        <position position="1"/>
    </location>
</feature>
<dbReference type="PANTHER" id="PTHR43491">
    <property type="entry name" value="UDP-N-ACETYL-D-MANNOSAMINE DEHYDROGENASE"/>
    <property type="match status" value="1"/>
</dbReference>
<dbReference type="Pfam" id="PF03720">
    <property type="entry name" value="UDPG_MGDP_dh_C"/>
    <property type="match status" value="1"/>
</dbReference>
<dbReference type="SUPFAM" id="SSF48179">
    <property type="entry name" value="6-phosphogluconate dehydrogenase C-terminal domain-like"/>
    <property type="match status" value="1"/>
</dbReference>
<dbReference type="GO" id="GO:0051287">
    <property type="term" value="F:NAD binding"/>
    <property type="evidence" value="ECO:0007669"/>
    <property type="project" value="InterPro"/>
</dbReference>
<accession>A0A382QWT9</accession>
<dbReference type="SUPFAM" id="SSF52413">
    <property type="entry name" value="UDP-glucose/GDP-mannose dehydrogenase C-terminal domain"/>
    <property type="match status" value="1"/>
</dbReference>
<dbReference type="InterPro" id="IPR036220">
    <property type="entry name" value="UDP-Glc/GDP-Man_DH_C_sf"/>
</dbReference>
<dbReference type="PANTHER" id="PTHR43491:SF1">
    <property type="entry name" value="UDP-N-ACETYL-D-MANNOSAMINE DEHYDROGENASE"/>
    <property type="match status" value="1"/>
</dbReference>
<proteinExistence type="predicted"/>
<dbReference type="InterPro" id="IPR014026">
    <property type="entry name" value="UDP-Glc/GDP-Man_DH_dimer"/>
</dbReference>
<sequence length="215" mass="23847">YTSFVKGELLITDDITAEFVKLIENTYRDVNIALANELSSVAQSLQIDPGTAINLANRHPRVNILKPGIGVGGHCIPIDPWFIQQVDVQNSRLINTARLINDEMPSKIMGRIKAATQNINDPYIIAVGAAYKANTADTRESPSIEIVRLLRSEGYKVDHFDPLVDEMNFPTNIVDACTNADCLVILVEHESILTSLDKHKQDILNALTTPLILRF</sequence>
<dbReference type="AlphaFoldDB" id="A0A382QWT9"/>
<gene>
    <name evidence="2" type="ORF">METZ01_LOCUS342176</name>
</gene>
<name>A0A382QWT9_9ZZZZ</name>
<dbReference type="NCBIfam" id="TIGR03026">
    <property type="entry name" value="NDP-sugDHase"/>
    <property type="match status" value="1"/>
</dbReference>
<dbReference type="InterPro" id="IPR017476">
    <property type="entry name" value="UDP-Glc/GDP-Man"/>
</dbReference>